<keyword evidence="5" id="KW-0472">Membrane</keyword>
<evidence type="ECO:0000313" key="8">
    <source>
        <dbReference type="Proteomes" id="UP000180246"/>
    </source>
</evidence>
<dbReference type="GO" id="GO:0015341">
    <property type="term" value="F:zinc efflux antiporter activity"/>
    <property type="evidence" value="ECO:0007669"/>
    <property type="project" value="TreeGrafter"/>
</dbReference>
<evidence type="ECO:0000259" key="6">
    <source>
        <dbReference type="Pfam" id="PF01545"/>
    </source>
</evidence>
<feature type="domain" description="Cation efflux protein transmembrane" evidence="6">
    <location>
        <begin position="28"/>
        <end position="198"/>
    </location>
</feature>
<evidence type="ECO:0000256" key="4">
    <source>
        <dbReference type="ARBA" id="ARBA00022989"/>
    </source>
</evidence>
<dbReference type="InterPro" id="IPR050291">
    <property type="entry name" value="CDF_Transporter"/>
</dbReference>
<dbReference type="GO" id="GO:0005886">
    <property type="term" value="C:plasma membrane"/>
    <property type="evidence" value="ECO:0007669"/>
    <property type="project" value="TreeGrafter"/>
</dbReference>
<dbReference type="GO" id="GO:0015093">
    <property type="term" value="F:ferrous iron transmembrane transporter activity"/>
    <property type="evidence" value="ECO:0007669"/>
    <property type="project" value="TreeGrafter"/>
</dbReference>
<dbReference type="GO" id="GO:0006882">
    <property type="term" value="P:intracellular zinc ion homeostasis"/>
    <property type="evidence" value="ECO:0007669"/>
    <property type="project" value="TreeGrafter"/>
</dbReference>
<keyword evidence="2" id="KW-0813">Transport</keyword>
<proteinExistence type="predicted"/>
<comment type="caution">
    <text evidence="7">The sequence shown here is derived from an EMBL/GenBank/DDBJ whole genome shotgun (WGS) entry which is preliminary data.</text>
</comment>
<dbReference type="GO" id="GO:0015086">
    <property type="term" value="F:cadmium ion transmembrane transporter activity"/>
    <property type="evidence" value="ECO:0007669"/>
    <property type="project" value="TreeGrafter"/>
</dbReference>
<organism evidence="7 8">
    <name type="scientific">Massilia timonae</name>
    <dbReference type="NCBI Taxonomy" id="47229"/>
    <lineage>
        <taxon>Bacteria</taxon>
        <taxon>Pseudomonadati</taxon>
        <taxon>Pseudomonadota</taxon>
        <taxon>Betaproteobacteria</taxon>
        <taxon>Burkholderiales</taxon>
        <taxon>Oxalobacteraceae</taxon>
        <taxon>Telluria group</taxon>
        <taxon>Massilia</taxon>
    </lineage>
</organism>
<dbReference type="RefSeq" id="WP_083415355.1">
    <property type="nucleotide sequence ID" value="NZ_JRYB01000001.1"/>
</dbReference>
<keyword evidence="3" id="KW-0812">Transmembrane</keyword>
<evidence type="ECO:0000256" key="1">
    <source>
        <dbReference type="ARBA" id="ARBA00004141"/>
    </source>
</evidence>
<evidence type="ECO:0000256" key="5">
    <source>
        <dbReference type="ARBA" id="ARBA00023136"/>
    </source>
</evidence>
<gene>
    <name evidence="7" type="ORF">LO55_3239</name>
</gene>
<reference evidence="7 8" key="1">
    <citation type="submission" date="2014-10" db="EMBL/GenBank/DDBJ databases">
        <authorList>
            <person name="Seo M.-J."/>
            <person name="Seok Y.J."/>
            <person name="Cha I.-T."/>
        </authorList>
    </citation>
    <scope>NUCLEOTIDE SEQUENCE [LARGE SCALE GENOMIC DNA]</scope>
    <source>
        <strain evidence="7 8">NEU</strain>
    </source>
</reference>
<comment type="subcellular location">
    <subcellularLocation>
        <location evidence="1">Membrane</location>
        <topology evidence="1">Multi-pass membrane protein</topology>
    </subcellularLocation>
</comment>
<dbReference type="Proteomes" id="UP000180246">
    <property type="component" value="Unassembled WGS sequence"/>
</dbReference>
<keyword evidence="4" id="KW-1133">Transmembrane helix</keyword>
<accession>A0A1S2NBQ0</accession>
<evidence type="ECO:0000256" key="3">
    <source>
        <dbReference type="ARBA" id="ARBA00022692"/>
    </source>
</evidence>
<dbReference type="Pfam" id="PF01545">
    <property type="entry name" value="Cation_efflux"/>
    <property type="match status" value="1"/>
</dbReference>
<dbReference type="EMBL" id="JRYB01000001">
    <property type="protein sequence ID" value="OIJ42465.1"/>
    <property type="molecule type" value="Genomic_DNA"/>
</dbReference>
<dbReference type="SUPFAM" id="SSF161111">
    <property type="entry name" value="Cation efflux protein transmembrane domain-like"/>
    <property type="match status" value="1"/>
</dbReference>
<sequence length="209" mass="22093">MSGHHSIETSPADSADAGKQQSALLKVMFINGGLAAGLFAAARASDSSALMANALDNLSDATTYAVSYFAVTRSLKWKAAAAAITGVMLLLLAAGVLWDAWGRYQEGSEPLGPVMVVMAFLAVGLNYWCIRILRAFRSEDVNLRAAWTMSINDFASNTGIVVAGVLVYLFGANWPDLLVGAAIALVAIYGGVGTLRDAWNEYRKANRGA</sequence>
<evidence type="ECO:0000313" key="7">
    <source>
        <dbReference type="EMBL" id="OIJ42465.1"/>
    </source>
</evidence>
<dbReference type="InterPro" id="IPR027469">
    <property type="entry name" value="Cation_efflux_TMD_sf"/>
</dbReference>
<name>A0A1S2NBQ0_9BURK</name>
<dbReference type="Gene3D" id="1.20.1510.10">
    <property type="entry name" value="Cation efflux protein transmembrane domain"/>
    <property type="match status" value="1"/>
</dbReference>
<dbReference type="InterPro" id="IPR058533">
    <property type="entry name" value="Cation_efflux_TM"/>
</dbReference>
<dbReference type="PANTHER" id="PTHR43840">
    <property type="entry name" value="MITOCHONDRIAL METAL TRANSPORTER 1-RELATED"/>
    <property type="match status" value="1"/>
</dbReference>
<evidence type="ECO:0000256" key="2">
    <source>
        <dbReference type="ARBA" id="ARBA00022448"/>
    </source>
</evidence>
<protein>
    <submittedName>
        <fullName evidence="7">Cation efflux family protein</fullName>
    </submittedName>
</protein>
<dbReference type="AlphaFoldDB" id="A0A1S2NBQ0"/>
<dbReference type="PANTHER" id="PTHR43840:SF15">
    <property type="entry name" value="MITOCHONDRIAL METAL TRANSPORTER 1-RELATED"/>
    <property type="match status" value="1"/>
</dbReference>